<dbReference type="SMART" id="SM00369">
    <property type="entry name" value="LRR_TYP"/>
    <property type="match status" value="6"/>
</dbReference>
<dbReference type="STRING" id="50990.A0A4Y7QF73"/>
<comment type="similarity">
    <text evidence="5">Belongs to the SDS22 family.</text>
</comment>
<dbReference type="AlphaFoldDB" id="A0A4Y7QF73"/>
<dbReference type="Pfam" id="PF13855">
    <property type="entry name" value="LRR_8"/>
    <property type="match status" value="1"/>
</dbReference>
<feature type="region of interest" description="Disordered" evidence="6">
    <location>
        <begin position="41"/>
        <end position="66"/>
    </location>
</feature>
<dbReference type="InterPro" id="IPR025875">
    <property type="entry name" value="Leu-rich_rpt_4"/>
</dbReference>
<dbReference type="InterPro" id="IPR050576">
    <property type="entry name" value="Cilia_flagella_integrity"/>
</dbReference>
<keyword evidence="3" id="KW-0677">Repeat</keyword>
<evidence type="ECO:0000256" key="2">
    <source>
        <dbReference type="ARBA" id="ARBA00022614"/>
    </source>
</evidence>
<dbReference type="EMBL" id="ML170163">
    <property type="protein sequence ID" value="TDL25510.1"/>
    <property type="molecule type" value="Genomic_DNA"/>
</dbReference>
<dbReference type="Gene3D" id="3.80.10.10">
    <property type="entry name" value="Ribonuclease Inhibitor"/>
    <property type="match status" value="2"/>
</dbReference>
<proteinExistence type="inferred from homology"/>
<dbReference type="SMART" id="SM00446">
    <property type="entry name" value="LRRcap"/>
    <property type="match status" value="2"/>
</dbReference>
<dbReference type="InterPro" id="IPR001611">
    <property type="entry name" value="Leu-rich_rpt"/>
</dbReference>
<dbReference type="SUPFAM" id="SSF52058">
    <property type="entry name" value="L domain-like"/>
    <property type="match status" value="1"/>
</dbReference>
<protein>
    <submittedName>
        <fullName evidence="8">L domain-like protein</fullName>
    </submittedName>
</protein>
<dbReference type="InterPro" id="IPR032675">
    <property type="entry name" value="LRR_dom_sf"/>
</dbReference>
<feature type="domain" description="U2A'/phosphoprotein 32 family A C-terminal" evidence="7">
    <location>
        <begin position="114"/>
        <end position="127"/>
    </location>
</feature>
<dbReference type="SMART" id="SM00365">
    <property type="entry name" value="LRR_SD22"/>
    <property type="match status" value="10"/>
</dbReference>
<dbReference type="Pfam" id="PF12799">
    <property type="entry name" value="LRR_4"/>
    <property type="match status" value="2"/>
</dbReference>
<evidence type="ECO:0000259" key="7">
    <source>
        <dbReference type="SMART" id="SM00446"/>
    </source>
</evidence>
<keyword evidence="9" id="KW-1185">Reference proteome</keyword>
<evidence type="ECO:0000256" key="3">
    <source>
        <dbReference type="ARBA" id="ARBA00022737"/>
    </source>
</evidence>
<evidence type="ECO:0000256" key="6">
    <source>
        <dbReference type="SAM" id="MobiDB-lite"/>
    </source>
</evidence>
<dbReference type="PANTHER" id="PTHR45973">
    <property type="entry name" value="PROTEIN PHOSPHATASE 1 REGULATORY SUBUNIT SDS22-RELATED"/>
    <property type="match status" value="1"/>
</dbReference>
<evidence type="ECO:0000313" key="8">
    <source>
        <dbReference type="EMBL" id="TDL25510.1"/>
    </source>
</evidence>
<feature type="domain" description="U2A'/phosphoprotein 32 family A C-terminal" evidence="7">
    <location>
        <begin position="343"/>
        <end position="361"/>
    </location>
</feature>
<dbReference type="GO" id="GO:0005634">
    <property type="term" value="C:nucleus"/>
    <property type="evidence" value="ECO:0007669"/>
    <property type="project" value="UniProtKB-SubCell"/>
</dbReference>
<dbReference type="VEuPathDB" id="FungiDB:BD410DRAFT_819660"/>
<keyword evidence="2" id="KW-0433">Leucine-rich repeat</keyword>
<accession>A0A4Y7QF73</accession>
<sequence length="368" mass="42027">MANIDIAPSGPVLSDAAVLQQHVSSDNGAAKKVTVNTVVEEAHADSDDEWEKEGYENEREQGPGEEEEFIIPDGEEEVDFNHLRLQSIHLRRINWHENIKKLCLRQNQITILEPEVFKLLPNLQDLDLYDNKIKEIGDSLSDQRELTSLDLSYNLLRKIPDGLRHLTSLKTVYFIQNRISKIEGLSSFSSTLRSLELGGNKLRKIENIESLTSLEELWLGKNKISKLEGLGTLTRLKTLSIQSNRITKLEGLENLTALEEFYISHNGIEMLEGLDNNLSLRVLDIGTNFIPQLENISHLTKLEEVWANNNRIPDFTQLEGQLRHLSTLETLYLEGNPCQKNDMTGYRRKIMLALPQLKQIDATYVKQF</sequence>
<dbReference type="InterPro" id="IPR003591">
    <property type="entry name" value="Leu-rich_rpt_typical-subtyp"/>
</dbReference>
<dbReference type="OrthoDB" id="266138at2759"/>
<name>A0A4Y7QF73_9AGAM</name>
<dbReference type="PROSITE" id="PS51450">
    <property type="entry name" value="LRR"/>
    <property type="match status" value="6"/>
</dbReference>
<evidence type="ECO:0000313" key="9">
    <source>
        <dbReference type="Proteomes" id="UP000294933"/>
    </source>
</evidence>
<evidence type="ECO:0000256" key="4">
    <source>
        <dbReference type="ARBA" id="ARBA00023242"/>
    </source>
</evidence>
<dbReference type="PANTHER" id="PTHR45973:SF23">
    <property type="entry name" value="PROTEIN PHOSPHATASE 1 REGULATORY SUBUNIT 7"/>
    <property type="match status" value="1"/>
</dbReference>
<dbReference type="FunFam" id="3.80.10.10:FF:000055">
    <property type="entry name" value="Protein phosphatase 1 regulatory subunit 7"/>
    <property type="match status" value="1"/>
</dbReference>
<evidence type="ECO:0000256" key="5">
    <source>
        <dbReference type="ARBA" id="ARBA00023460"/>
    </source>
</evidence>
<keyword evidence="4" id="KW-0539">Nucleus</keyword>
<gene>
    <name evidence="8" type="ORF">BD410DRAFT_819660</name>
</gene>
<comment type="subcellular location">
    <subcellularLocation>
        <location evidence="1">Nucleus</location>
    </subcellularLocation>
</comment>
<feature type="compositionally biased region" description="Basic and acidic residues" evidence="6">
    <location>
        <begin position="52"/>
        <end position="62"/>
    </location>
</feature>
<organism evidence="8 9">
    <name type="scientific">Rickenella mellea</name>
    <dbReference type="NCBI Taxonomy" id="50990"/>
    <lineage>
        <taxon>Eukaryota</taxon>
        <taxon>Fungi</taxon>
        <taxon>Dikarya</taxon>
        <taxon>Basidiomycota</taxon>
        <taxon>Agaricomycotina</taxon>
        <taxon>Agaricomycetes</taxon>
        <taxon>Hymenochaetales</taxon>
        <taxon>Rickenellaceae</taxon>
        <taxon>Rickenella</taxon>
    </lineage>
</organism>
<reference evidence="8 9" key="1">
    <citation type="submission" date="2018-06" db="EMBL/GenBank/DDBJ databases">
        <title>A transcriptomic atlas of mushroom development highlights an independent origin of complex multicellularity.</title>
        <authorList>
            <consortium name="DOE Joint Genome Institute"/>
            <person name="Krizsan K."/>
            <person name="Almasi E."/>
            <person name="Merenyi Z."/>
            <person name="Sahu N."/>
            <person name="Viragh M."/>
            <person name="Koszo T."/>
            <person name="Mondo S."/>
            <person name="Kiss B."/>
            <person name="Balint B."/>
            <person name="Kues U."/>
            <person name="Barry K."/>
            <person name="Hegedus J.C."/>
            <person name="Henrissat B."/>
            <person name="Johnson J."/>
            <person name="Lipzen A."/>
            <person name="Ohm R."/>
            <person name="Nagy I."/>
            <person name="Pangilinan J."/>
            <person name="Yan J."/>
            <person name="Xiong Y."/>
            <person name="Grigoriev I.V."/>
            <person name="Hibbett D.S."/>
            <person name="Nagy L.G."/>
        </authorList>
    </citation>
    <scope>NUCLEOTIDE SEQUENCE [LARGE SCALE GENOMIC DNA]</scope>
    <source>
        <strain evidence="8 9">SZMC22713</strain>
    </source>
</reference>
<dbReference type="InterPro" id="IPR003603">
    <property type="entry name" value="U2A'_phosphoprotein32A_C"/>
</dbReference>
<dbReference type="Proteomes" id="UP000294933">
    <property type="component" value="Unassembled WGS sequence"/>
</dbReference>
<evidence type="ECO:0000256" key="1">
    <source>
        <dbReference type="ARBA" id="ARBA00004123"/>
    </source>
</evidence>